<name>A0A552PSH7_9CHRO</name>
<dbReference type="Gene3D" id="3.40.50.620">
    <property type="entry name" value="HUPs"/>
    <property type="match status" value="1"/>
</dbReference>
<dbReference type="InterPro" id="IPR014729">
    <property type="entry name" value="Rossmann-like_a/b/a_fold"/>
</dbReference>
<protein>
    <recommendedName>
        <fullName evidence="3">ATPase</fullName>
    </recommendedName>
</protein>
<accession>A0A552PSH7</accession>
<evidence type="ECO:0008006" key="3">
    <source>
        <dbReference type="Google" id="ProtNLM"/>
    </source>
</evidence>
<organism evidence="1 2">
    <name type="scientific">Microcystis panniformis Mp_MB_F_20051200_S9</name>
    <dbReference type="NCBI Taxonomy" id="2486223"/>
    <lineage>
        <taxon>Bacteria</taxon>
        <taxon>Bacillati</taxon>
        <taxon>Cyanobacteriota</taxon>
        <taxon>Cyanophyceae</taxon>
        <taxon>Oscillatoriophycideae</taxon>
        <taxon>Chroococcales</taxon>
        <taxon>Microcystaceae</taxon>
        <taxon>Microcystis</taxon>
    </lineage>
</organism>
<dbReference type="SUPFAM" id="SSF52402">
    <property type="entry name" value="Adenine nucleotide alpha hydrolases-like"/>
    <property type="match status" value="1"/>
</dbReference>
<evidence type="ECO:0000313" key="1">
    <source>
        <dbReference type="EMBL" id="TRV59932.1"/>
    </source>
</evidence>
<reference evidence="1 2" key="1">
    <citation type="submission" date="2019-01" db="EMBL/GenBank/DDBJ databases">
        <title>Coherence of Microcystis species and biogeography revealed through population genomics.</title>
        <authorList>
            <person name="Perez-Carrascal O.M."/>
            <person name="Terrat Y."/>
            <person name="Giani A."/>
            <person name="Fortin N."/>
            <person name="Tromas N."/>
            <person name="Shapiro B.J."/>
        </authorList>
    </citation>
    <scope>NUCLEOTIDE SEQUENCE [LARGE SCALE GENOMIC DNA]</scope>
    <source>
        <strain evidence="1">Mp_MB_F_20051200_S9</strain>
    </source>
</reference>
<comment type="caution">
    <text evidence="1">The sequence shown here is derived from an EMBL/GenBank/DDBJ whole genome shotgun (WGS) entry which is preliminary data.</text>
</comment>
<dbReference type="AlphaFoldDB" id="A0A552PSH7"/>
<dbReference type="InterPro" id="IPR018317">
    <property type="entry name" value="QueC"/>
</dbReference>
<sequence>MSKIYTLEFSSIQNTQGTVCFTDHARDQQVNVRINIDDTGFQCRLKVEYPSKIADLIDLAVAIHGSDRLVRQPFDQPSCQIKVILPVRNPDLLNSKLFQEKLEKLMHWATGSNWCFSFTKRDDQKRSAEENTLCDLPIDVNEVALWSGGLDALAGLYNRICDAPNGLFILCGSGSNNIIFKIQKQTFDAIEFLFPNRLKLYRVPIGFYNSKKCPKNPISRSRGIVFTLIGSACAYLMGKRVLNVYENGIGAINLPYRDSALGLDHTRSVHPRTLVMVSELISILWEESFKIENPFLFWTKAQMCQVLVKNQAIDLAFLTKSCDKSLHQNPSQCGYCSSCLLRKQSLLAAGIEDKTKYYISHASSSIKQNYYLYLNNILEQVKTLYDLLNTYDEFDQQWNAITNQYPQLDYEILDYLELNYPDLSRNNIRDLLLNLYRNYIDEWNRVKSQVQATIEDYNHDE</sequence>
<evidence type="ECO:0000313" key="2">
    <source>
        <dbReference type="Proteomes" id="UP000317165"/>
    </source>
</evidence>
<dbReference type="Proteomes" id="UP000317165">
    <property type="component" value="Unassembled WGS sequence"/>
</dbReference>
<dbReference type="Pfam" id="PF06508">
    <property type="entry name" value="QueC"/>
    <property type="match status" value="1"/>
</dbReference>
<proteinExistence type="predicted"/>
<gene>
    <name evidence="1" type="ORF">EWV53_15785</name>
</gene>
<dbReference type="EMBL" id="SFAC01000186">
    <property type="protein sequence ID" value="TRV59932.1"/>
    <property type="molecule type" value="Genomic_DNA"/>
</dbReference>